<organism evidence="1 2">
    <name type="scientific">Thiothrix nivea (strain ATCC 35100 / DSM 5205 / JP2)</name>
    <dbReference type="NCBI Taxonomy" id="870187"/>
    <lineage>
        <taxon>Bacteria</taxon>
        <taxon>Pseudomonadati</taxon>
        <taxon>Pseudomonadota</taxon>
        <taxon>Gammaproteobacteria</taxon>
        <taxon>Thiotrichales</taxon>
        <taxon>Thiotrichaceae</taxon>
        <taxon>Thiothrix</taxon>
    </lineage>
</organism>
<protein>
    <submittedName>
        <fullName evidence="1">Toprim domain-containing protein</fullName>
    </submittedName>
</protein>
<keyword evidence="2" id="KW-1185">Reference proteome</keyword>
<dbReference type="CDD" id="cd01029">
    <property type="entry name" value="TOPRIM_primases"/>
    <property type="match status" value="1"/>
</dbReference>
<dbReference type="InterPro" id="IPR034154">
    <property type="entry name" value="TOPRIM_DnaG/twinkle"/>
</dbReference>
<accession>A0A656HDU8</accession>
<evidence type="ECO:0000313" key="2">
    <source>
        <dbReference type="Proteomes" id="UP000005317"/>
    </source>
</evidence>
<name>A0A656HDU8_THINJ</name>
<gene>
    <name evidence="1" type="ORF">Thini_0722</name>
</gene>
<dbReference type="AlphaFoldDB" id="A0A656HDU8"/>
<sequence length="358" mass="39739">MINGQRKAPNAANIRGANFNDLSPDYRPNVQKLPPTTHEVFTNFRQAIIENIGNAPSEIEASGKIEKFSSNGEKQDKAGWYVCHEYTILMTDKQTGETAPHWGLVGVYGDWRQFGEAKFKWNSFSQYFELSREEKARIESRQRELAAKQKAERQARAETAQNKAVNLWRSSTPADPSHPYLLKKRVGAYGIRQRGEMLLVPVCDLDGVLHGLQFIAPDGNKPYLTGTQPTGKFCLVGQALTHPQGVYLCEGYATAASLHEVYGLPVLSCFAKHNLLPVAQAYRERFPHIPLTLCADNDRDPDSKGYRGGELEARKVCATLPGVSLMIPEFPASAPLELSDFNDLMSLLGSSGEKEPTL</sequence>
<reference evidence="2" key="1">
    <citation type="journal article" date="2011" name="Stand. Genomic Sci.">
        <title>Genome sequence of the filamentous, gliding Thiothrix nivea neotype strain (JP2(T)).</title>
        <authorList>
            <person name="Lapidus A."/>
            <person name="Nolan M."/>
            <person name="Lucas S."/>
            <person name="Glavina Del Rio T."/>
            <person name="Tice H."/>
            <person name="Cheng J.F."/>
            <person name="Tapia R."/>
            <person name="Han C."/>
            <person name="Goodwin L."/>
            <person name="Pitluck S."/>
            <person name="Liolios K."/>
            <person name="Pagani I."/>
            <person name="Ivanova N."/>
            <person name="Huntemann M."/>
            <person name="Mavromatis K."/>
            <person name="Mikhailova N."/>
            <person name="Pati A."/>
            <person name="Chen A."/>
            <person name="Palaniappan K."/>
            <person name="Land M."/>
            <person name="Brambilla E.M."/>
            <person name="Rohde M."/>
            <person name="Abt B."/>
            <person name="Verbarg S."/>
            <person name="Goker M."/>
            <person name="Bristow J."/>
            <person name="Eisen J.A."/>
            <person name="Markowitz V."/>
            <person name="Hugenholtz P."/>
            <person name="Kyrpides N.C."/>
            <person name="Klenk H.P."/>
            <person name="Woyke T."/>
        </authorList>
    </citation>
    <scope>NUCLEOTIDE SEQUENCE [LARGE SCALE GENOMIC DNA]</scope>
    <source>
        <strain evidence="2">ATCC 35100 / DSM 5205 / JP2</strain>
    </source>
</reference>
<proteinExistence type="predicted"/>
<evidence type="ECO:0000313" key="1">
    <source>
        <dbReference type="EMBL" id="EIJ33359.1"/>
    </source>
</evidence>
<dbReference type="Proteomes" id="UP000005317">
    <property type="component" value="Unassembled WGS sequence"/>
</dbReference>
<dbReference type="EMBL" id="JH651384">
    <property type="protein sequence ID" value="EIJ33359.1"/>
    <property type="molecule type" value="Genomic_DNA"/>
</dbReference>